<dbReference type="GO" id="GO:0033468">
    <property type="term" value="P:CMP-keto-3-deoxy-D-manno-octulosonic acid biosynthetic process"/>
    <property type="evidence" value="ECO:0007669"/>
    <property type="project" value="UniProtKB-UniRule"/>
</dbReference>
<dbReference type="Gene3D" id="3.90.550.10">
    <property type="entry name" value="Spore Coat Polysaccharide Biosynthesis Protein SpsA, Chain A"/>
    <property type="match status" value="1"/>
</dbReference>
<evidence type="ECO:0000313" key="6">
    <source>
        <dbReference type="EMBL" id="GAF02594.1"/>
    </source>
</evidence>
<dbReference type="GO" id="GO:0005829">
    <property type="term" value="C:cytosol"/>
    <property type="evidence" value="ECO:0007669"/>
    <property type="project" value="TreeGrafter"/>
</dbReference>
<comment type="similarity">
    <text evidence="5">Belongs to the KdsB family.</text>
</comment>
<name>W7YJT6_9BACT</name>
<dbReference type="OrthoDB" id="9815559at2"/>
<evidence type="ECO:0000313" key="7">
    <source>
        <dbReference type="Proteomes" id="UP000019402"/>
    </source>
</evidence>
<evidence type="ECO:0000256" key="3">
    <source>
        <dbReference type="ARBA" id="ARBA00022695"/>
    </source>
</evidence>
<dbReference type="eggNOG" id="COG1212">
    <property type="taxonomic scope" value="Bacteria"/>
</dbReference>
<evidence type="ECO:0000256" key="2">
    <source>
        <dbReference type="ARBA" id="ARBA00022679"/>
    </source>
</evidence>
<accession>W7YJT6</accession>
<dbReference type="InterPro" id="IPR004528">
    <property type="entry name" value="KdsB"/>
</dbReference>
<dbReference type="EC" id="2.7.7.38" evidence="5"/>
<protein>
    <recommendedName>
        <fullName evidence="5">3-deoxy-manno-octulosonate cytidylyltransferase</fullName>
        <ecNumber evidence="5">2.7.7.38</ecNumber>
    </recommendedName>
    <alternativeName>
        <fullName evidence="5">CMP-2-keto-3-deoxyoctulosonic acid synthase</fullName>
        <shortName evidence="5">CKS</shortName>
        <shortName evidence="5">CMP-KDO synthase</shortName>
    </alternativeName>
</protein>
<dbReference type="HAMAP" id="MF_00057">
    <property type="entry name" value="KdsB"/>
    <property type="match status" value="1"/>
</dbReference>
<dbReference type="PANTHER" id="PTHR42866">
    <property type="entry name" value="3-DEOXY-MANNO-OCTULOSONATE CYTIDYLYLTRANSFERASE"/>
    <property type="match status" value="1"/>
</dbReference>
<comment type="caution">
    <text evidence="6">The sequence shown here is derived from an EMBL/GenBank/DDBJ whole genome shotgun (WGS) entry which is preliminary data.</text>
</comment>
<dbReference type="GO" id="GO:0008690">
    <property type="term" value="F:3-deoxy-manno-octulosonate cytidylyltransferase activity"/>
    <property type="evidence" value="ECO:0007669"/>
    <property type="project" value="UniProtKB-UniRule"/>
</dbReference>
<dbReference type="SUPFAM" id="SSF53448">
    <property type="entry name" value="Nucleotide-diphospho-sugar transferases"/>
    <property type="match status" value="1"/>
</dbReference>
<dbReference type="FunFam" id="3.90.550.10:FF:000011">
    <property type="entry name" value="3-deoxy-manno-octulosonate cytidylyltransferase"/>
    <property type="match status" value="1"/>
</dbReference>
<dbReference type="NCBIfam" id="NF003952">
    <property type="entry name" value="PRK05450.1-5"/>
    <property type="match status" value="1"/>
</dbReference>
<sequence>MNIIGIIPSRYASSRLPGKPLAIIGDKPMVQWVYENCQKGLEQVFVATDDQRIVEAVEAFGGKAVMTRQDHTSGTDRCAEAAENIENKYGVKADVVVNIQGDEPFFEAAQLADIKSAFENPDTQIATLVQKAKDLDQVLSQSEVKVVLNNWGEGIYFSRSPIPFLRNVQQNEWMEHQTFYRHLGIYAYRMDVLREIVKLEQSILEKAESLEQLRWIENGFPVTCVITELEETMCIDTPEDLARANELIKSL</sequence>
<comment type="subcellular location">
    <subcellularLocation>
        <location evidence="5">Cytoplasm</location>
    </subcellularLocation>
    <subcellularLocation>
        <location evidence="1">Membrane</location>
    </subcellularLocation>
</comment>
<dbReference type="NCBIfam" id="NF009905">
    <property type="entry name" value="PRK13368.1"/>
    <property type="match status" value="1"/>
</dbReference>
<evidence type="ECO:0000256" key="1">
    <source>
        <dbReference type="ARBA" id="ARBA00004370"/>
    </source>
</evidence>
<comment type="catalytic activity">
    <reaction evidence="5">
        <text>3-deoxy-alpha-D-manno-oct-2-ulosonate + CTP = CMP-3-deoxy-beta-D-manno-octulosonate + diphosphate</text>
        <dbReference type="Rhea" id="RHEA:23448"/>
        <dbReference type="ChEBI" id="CHEBI:33019"/>
        <dbReference type="ChEBI" id="CHEBI:37563"/>
        <dbReference type="ChEBI" id="CHEBI:85986"/>
        <dbReference type="ChEBI" id="CHEBI:85987"/>
        <dbReference type="EC" id="2.7.7.38"/>
    </reaction>
</comment>
<dbReference type="RefSeq" id="WP_027472466.1">
    <property type="nucleotide sequence ID" value="NZ_BAMD01000011.1"/>
</dbReference>
<dbReference type="GO" id="GO:0009103">
    <property type="term" value="P:lipopolysaccharide biosynthetic process"/>
    <property type="evidence" value="ECO:0007669"/>
    <property type="project" value="UniProtKB-UniRule"/>
</dbReference>
<evidence type="ECO:0000256" key="5">
    <source>
        <dbReference type="HAMAP-Rule" id="MF_00057"/>
    </source>
</evidence>
<dbReference type="Pfam" id="PF02348">
    <property type="entry name" value="CTP_transf_3"/>
    <property type="match status" value="1"/>
</dbReference>
<keyword evidence="5" id="KW-0963">Cytoplasm</keyword>
<dbReference type="CDD" id="cd02517">
    <property type="entry name" value="CMP-KDO-Synthetase"/>
    <property type="match status" value="1"/>
</dbReference>
<dbReference type="NCBIfam" id="NF003950">
    <property type="entry name" value="PRK05450.1-3"/>
    <property type="match status" value="1"/>
</dbReference>
<gene>
    <name evidence="5" type="primary">kdsB</name>
    <name evidence="6" type="ORF">JCM21142_31233</name>
</gene>
<dbReference type="UniPathway" id="UPA00358">
    <property type="reaction ID" value="UER00476"/>
</dbReference>
<comment type="pathway">
    <text evidence="5">Nucleotide-sugar biosynthesis; CMP-3-deoxy-D-manno-octulosonate biosynthesis; CMP-3-deoxy-D-manno-octulosonate from 3-deoxy-D-manno-octulosonate and CTP: step 1/1.</text>
</comment>
<dbReference type="NCBIfam" id="TIGR00466">
    <property type="entry name" value="kdsB"/>
    <property type="match status" value="1"/>
</dbReference>
<dbReference type="EMBL" id="BAMD01000011">
    <property type="protein sequence ID" value="GAF02594.1"/>
    <property type="molecule type" value="Genomic_DNA"/>
</dbReference>
<reference evidence="6 7" key="1">
    <citation type="journal article" date="2014" name="Genome Announc.">
        <title>Draft Genome Sequence of Cytophaga fermentans JCM 21142T, a Facultative Anaerobe Isolated from Marine Mud.</title>
        <authorList>
            <person name="Starns D."/>
            <person name="Oshima K."/>
            <person name="Suda W."/>
            <person name="Iino T."/>
            <person name="Yuki M."/>
            <person name="Inoue J."/>
            <person name="Kitamura K."/>
            <person name="Iida T."/>
            <person name="Darby A."/>
            <person name="Hattori M."/>
            <person name="Ohkuma M."/>
        </authorList>
    </citation>
    <scope>NUCLEOTIDE SEQUENCE [LARGE SCALE GENOMIC DNA]</scope>
    <source>
        <strain evidence="6 7">JCM 21142</strain>
    </source>
</reference>
<dbReference type="InterPro" id="IPR003329">
    <property type="entry name" value="Cytidylyl_trans"/>
</dbReference>
<keyword evidence="3 5" id="KW-0548">Nucleotidyltransferase</keyword>
<dbReference type="GO" id="GO:0016020">
    <property type="term" value="C:membrane"/>
    <property type="evidence" value="ECO:0007669"/>
    <property type="project" value="UniProtKB-SubCell"/>
</dbReference>
<dbReference type="AlphaFoldDB" id="W7YJT6"/>
<organism evidence="6 7">
    <name type="scientific">Saccharicrinis fermentans DSM 9555 = JCM 21142</name>
    <dbReference type="NCBI Taxonomy" id="869213"/>
    <lineage>
        <taxon>Bacteria</taxon>
        <taxon>Pseudomonadati</taxon>
        <taxon>Bacteroidota</taxon>
        <taxon>Bacteroidia</taxon>
        <taxon>Marinilabiliales</taxon>
        <taxon>Marinilabiliaceae</taxon>
        <taxon>Saccharicrinis</taxon>
    </lineage>
</organism>
<evidence type="ECO:0000256" key="4">
    <source>
        <dbReference type="ARBA" id="ARBA00022985"/>
    </source>
</evidence>
<proteinExistence type="inferred from homology"/>
<dbReference type="Proteomes" id="UP000019402">
    <property type="component" value="Unassembled WGS sequence"/>
</dbReference>
<keyword evidence="2 5" id="KW-0808">Transferase</keyword>
<dbReference type="STRING" id="869213.GCA_000517085_02981"/>
<keyword evidence="7" id="KW-1185">Reference proteome</keyword>
<dbReference type="PANTHER" id="PTHR42866:SF2">
    <property type="entry name" value="3-DEOXY-MANNO-OCTULOSONATE CYTIDYLYLTRANSFERASE, MITOCHONDRIAL"/>
    <property type="match status" value="1"/>
</dbReference>
<keyword evidence="4 5" id="KW-0448">Lipopolysaccharide biosynthesis</keyword>
<comment type="function">
    <text evidence="5">Activates KDO (a required 8-carbon sugar) for incorporation into bacterial lipopolysaccharide in Gram-negative bacteria.</text>
</comment>
<dbReference type="InterPro" id="IPR029044">
    <property type="entry name" value="Nucleotide-diphossugar_trans"/>
</dbReference>